<feature type="signal peptide" evidence="2">
    <location>
        <begin position="1"/>
        <end position="22"/>
    </location>
</feature>
<gene>
    <name evidence="3" type="ORF">AMTR_s01703p00006140</name>
</gene>
<dbReference type="Gramene" id="ERN09033">
    <property type="protein sequence ID" value="ERN09033"/>
    <property type="gene ID" value="AMTR_s01703p00006140"/>
</dbReference>
<evidence type="ECO:0000313" key="4">
    <source>
        <dbReference type="Proteomes" id="UP000017836"/>
    </source>
</evidence>
<dbReference type="EMBL" id="KI393099">
    <property type="protein sequence ID" value="ERN09033.1"/>
    <property type="molecule type" value="Genomic_DNA"/>
</dbReference>
<keyword evidence="2" id="KW-0732">Signal</keyword>
<name>W1PLV2_AMBTC</name>
<feature type="region of interest" description="Disordered" evidence="1">
    <location>
        <begin position="50"/>
        <end position="100"/>
    </location>
</feature>
<feature type="chain" id="PRO_5004807477" evidence="2">
    <location>
        <begin position="23"/>
        <end position="100"/>
    </location>
</feature>
<feature type="compositionally biased region" description="Low complexity" evidence="1">
    <location>
        <begin position="51"/>
        <end position="86"/>
    </location>
</feature>
<proteinExistence type="predicted"/>
<reference evidence="4" key="1">
    <citation type="journal article" date="2013" name="Science">
        <title>The Amborella genome and the evolution of flowering plants.</title>
        <authorList>
            <consortium name="Amborella Genome Project"/>
        </authorList>
    </citation>
    <scope>NUCLEOTIDE SEQUENCE [LARGE SCALE GENOMIC DNA]</scope>
</reference>
<feature type="compositionally biased region" description="Pro residues" evidence="1">
    <location>
        <begin position="87"/>
        <end position="100"/>
    </location>
</feature>
<accession>W1PLV2</accession>
<protein>
    <submittedName>
        <fullName evidence="3">Uncharacterized protein</fullName>
    </submittedName>
</protein>
<evidence type="ECO:0000313" key="3">
    <source>
        <dbReference type="EMBL" id="ERN09033.1"/>
    </source>
</evidence>
<dbReference type="HOGENOM" id="CLU_2309887_0_0_1"/>
<organism evidence="3 4">
    <name type="scientific">Amborella trichopoda</name>
    <dbReference type="NCBI Taxonomy" id="13333"/>
    <lineage>
        <taxon>Eukaryota</taxon>
        <taxon>Viridiplantae</taxon>
        <taxon>Streptophyta</taxon>
        <taxon>Embryophyta</taxon>
        <taxon>Tracheophyta</taxon>
        <taxon>Spermatophyta</taxon>
        <taxon>Magnoliopsida</taxon>
        <taxon>Amborellales</taxon>
        <taxon>Amborellaceae</taxon>
        <taxon>Amborella</taxon>
    </lineage>
</organism>
<evidence type="ECO:0000256" key="1">
    <source>
        <dbReference type="SAM" id="MobiDB-lite"/>
    </source>
</evidence>
<keyword evidence="4" id="KW-1185">Reference proteome</keyword>
<evidence type="ECO:0000256" key="2">
    <source>
        <dbReference type="SAM" id="SignalP"/>
    </source>
</evidence>
<dbReference type="Proteomes" id="UP000017836">
    <property type="component" value="Unassembled WGS sequence"/>
</dbReference>
<dbReference type="AlphaFoldDB" id="W1PLV2"/>
<sequence length="100" mass="11305">MQGLLNAILAFLLCALLLPVMASRHIYEQAPPQFGDQIQNEYNTREVVILQRARSPPRSRPSSQSSRPSPQSNPPRTVITPPQFRLRPPPPPRRTPSPKF</sequence>